<reference evidence="1 2" key="1">
    <citation type="journal article" date="2023" name="Proc. Natl. Acad. Sci. U.S.A.">
        <title>A global phylogenomic analysis of the shiitake genus Lentinula.</title>
        <authorList>
            <person name="Sierra-Patev S."/>
            <person name="Min B."/>
            <person name="Naranjo-Ortiz M."/>
            <person name="Looney B."/>
            <person name="Konkel Z."/>
            <person name="Slot J.C."/>
            <person name="Sakamoto Y."/>
            <person name="Steenwyk J.L."/>
            <person name="Rokas A."/>
            <person name="Carro J."/>
            <person name="Camarero S."/>
            <person name="Ferreira P."/>
            <person name="Molpeceres G."/>
            <person name="Ruiz-Duenas F.J."/>
            <person name="Serrano A."/>
            <person name="Henrissat B."/>
            <person name="Drula E."/>
            <person name="Hughes K.W."/>
            <person name="Mata J.L."/>
            <person name="Ishikawa N.K."/>
            <person name="Vargas-Isla R."/>
            <person name="Ushijima S."/>
            <person name="Smith C.A."/>
            <person name="Donoghue J."/>
            <person name="Ahrendt S."/>
            <person name="Andreopoulos W."/>
            <person name="He G."/>
            <person name="LaButti K."/>
            <person name="Lipzen A."/>
            <person name="Ng V."/>
            <person name="Riley R."/>
            <person name="Sandor L."/>
            <person name="Barry K."/>
            <person name="Martinez A.T."/>
            <person name="Xiao Y."/>
            <person name="Gibbons J.G."/>
            <person name="Terashima K."/>
            <person name="Grigoriev I.V."/>
            <person name="Hibbett D."/>
        </authorList>
    </citation>
    <scope>NUCLEOTIDE SEQUENCE [LARGE SCALE GENOMIC DNA]</scope>
    <source>
        <strain evidence="1 2">TFB7810</strain>
    </source>
</reference>
<sequence length="229" mass="26295">MSWDGKETVIPHFTESIISYALPKPEIALMIPIHPVHPSDDYSLLAATASQNVTGNPSRRLPEFYYRKFYVDCSSDFLLGDEIVTLGFTAIINSMDTPPLIQGTYSHVGHQNGVRDQDDEDYWKELREFFKNGEFPLRLVTDKARIRFRKRAHRFFLQNNQLWLAPKKNSDRLPRKVIEDQPKHQELLAAVHNECGHRGRDATYVEGQPGTVDVAHTIAANRLSDNMLY</sequence>
<dbReference type="AlphaFoldDB" id="A0A9W8NSR7"/>
<accession>A0A9W8NSR7</accession>
<evidence type="ECO:0000313" key="2">
    <source>
        <dbReference type="Proteomes" id="UP001142393"/>
    </source>
</evidence>
<proteinExistence type="predicted"/>
<dbReference type="Proteomes" id="UP001142393">
    <property type="component" value="Unassembled WGS sequence"/>
</dbReference>
<name>A0A9W8NSR7_9AGAR</name>
<keyword evidence="2" id="KW-1185">Reference proteome</keyword>
<dbReference type="EMBL" id="JANVFU010000015">
    <property type="protein sequence ID" value="KAJ3740103.1"/>
    <property type="molecule type" value="Genomic_DNA"/>
</dbReference>
<comment type="caution">
    <text evidence="1">The sequence shown here is derived from an EMBL/GenBank/DDBJ whole genome shotgun (WGS) entry which is preliminary data.</text>
</comment>
<gene>
    <name evidence="1" type="ORF">DFH05DRAFT_1582588</name>
</gene>
<organism evidence="1 2">
    <name type="scientific">Lentinula detonsa</name>
    <dbReference type="NCBI Taxonomy" id="2804962"/>
    <lineage>
        <taxon>Eukaryota</taxon>
        <taxon>Fungi</taxon>
        <taxon>Dikarya</taxon>
        <taxon>Basidiomycota</taxon>
        <taxon>Agaricomycotina</taxon>
        <taxon>Agaricomycetes</taxon>
        <taxon>Agaricomycetidae</taxon>
        <taxon>Agaricales</taxon>
        <taxon>Marasmiineae</taxon>
        <taxon>Omphalotaceae</taxon>
        <taxon>Lentinula</taxon>
    </lineage>
</organism>
<evidence type="ECO:0000313" key="1">
    <source>
        <dbReference type="EMBL" id="KAJ3740103.1"/>
    </source>
</evidence>
<protein>
    <submittedName>
        <fullName evidence="1">Uncharacterized protein</fullName>
    </submittedName>
</protein>